<name>A0A7S9DW05_9ALTE</name>
<dbReference type="GO" id="GO:0032267">
    <property type="term" value="F:tRNA(Ile)-lysidine synthase activity"/>
    <property type="evidence" value="ECO:0007669"/>
    <property type="project" value="UniProtKB-EC"/>
</dbReference>
<dbReference type="AlphaFoldDB" id="A0A7S9DW05"/>
<dbReference type="CDD" id="cd01992">
    <property type="entry name" value="TilS_N"/>
    <property type="match status" value="1"/>
</dbReference>
<dbReference type="GO" id="GO:0005737">
    <property type="term" value="C:cytoplasm"/>
    <property type="evidence" value="ECO:0007669"/>
    <property type="project" value="UniProtKB-SubCell"/>
</dbReference>
<dbReference type="HAMAP" id="MF_01161">
    <property type="entry name" value="tRNA_Ile_lys_synt"/>
    <property type="match status" value="1"/>
</dbReference>
<dbReference type="InterPro" id="IPR014729">
    <property type="entry name" value="Rossmann-like_a/b/a_fold"/>
</dbReference>
<comment type="similarity">
    <text evidence="8">Belongs to the tRNA(Ile)-lysidine synthase family.</text>
</comment>
<keyword evidence="11" id="KW-1185">Reference proteome</keyword>
<dbReference type="Pfam" id="PF09179">
    <property type="entry name" value="TilS"/>
    <property type="match status" value="1"/>
</dbReference>
<dbReference type="Gene3D" id="1.20.59.20">
    <property type="match status" value="1"/>
</dbReference>
<organism evidence="10 11">
    <name type="scientific">Salinimonas marina</name>
    <dbReference type="NCBI Taxonomy" id="2785918"/>
    <lineage>
        <taxon>Bacteria</taxon>
        <taxon>Pseudomonadati</taxon>
        <taxon>Pseudomonadota</taxon>
        <taxon>Gammaproteobacteria</taxon>
        <taxon>Alteromonadales</taxon>
        <taxon>Alteromonadaceae</taxon>
        <taxon>Alteromonas/Salinimonas group</taxon>
        <taxon>Salinimonas</taxon>
    </lineage>
</organism>
<evidence type="ECO:0000256" key="7">
    <source>
        <dbReference type="ARBA" id="ARBA00048539"/>
    </source>
</evidence>
<dbReference type="Gene3D" id="3.40.50.620">
    <property type="entry name" value="HUPs"/>
    <property type="match status" value="1"/>
</dbReference>
<dbReference type="Pfam" id="PF11734">
    <property type="entry name" value="TilS_C"/>
    <property type="match status" value="1"/>
</dbReference>
<evidence type="ECO:0000256" key="4">
    <source>
        <dbReference type="ARBA" id="ARBA00022694"/>
    </source>
</evidence>
<sequence length="456" mass="50995">MNTTISGIHRQLQQLLIQGPGQGPCGVQPLVIGFSGGLDSRVLLQAACSLPGVSPSHIHAVYIHHGLSEHADAWQLHCQQCCQQLGCQFVALPVSVSLASRTSTEASARDARYEALFEYCRQHQGTLALGQHLNDQLETFLLQAQRGAGPKGLAGMPALVHRQQVWIVRPLLEYAREQLEQCAKDLNLQWVEDESNQDTRFDRNFLRQHITPLLQQRWPVIGQTIARSARLCAQQTALLEEVCDERLAPLLAGCSPTTAKARAAADARPKIQFKLRQQGISLEGLSGYSEAWQEQLVRRWLEHQQQPMPEARQLSEILKLTRSSADAQPLIRLANKELRCFQRYLYLVSPLPEPGEPSTTVAPGQVFDEPWSVVAFSCSQQVQVTGNMPAAVCRMHKQGVSKKLKDWFKQWQVPAWRRRHIPVILENGVVVAVVLPDQPVLFTQADNSLTIAIEKR</sequence>
<dbReference type="InterPro" id="IPR012795">
    <property type="entry name" value="tRNA_Ile_lys_synt_N"/>
</dbReference>
<evidence type="ECO:0000259" key="9">
    <source>
        <dbReference type="SMART" id="SM00977"/>
    </source>
</evidence>
<dbReference type="InterPro" id="IPR012094">
    <property type="entry name" value="tRNA_Ile_lys_synt"/>
</dbReference>
<evidence type="ECO:0000256" key="8">
    <source>
        <dbReference type="HAMAP-Rule" id="MF_01161"/>
    </source>
</evidence>
<keyword evidence="5 8" id="KW-0547">Nucleotide-binding</keyword>
<dbReference type="KEGG" id="smaa:IT774_12660"/>
<dbReference type="EC" id="6.3.4.19" evidence="8"/>
<comment type="subcellular location">
    <subcellularLocation>
        <location evidence="1 8">Cytoplasm</location>
    </subcellularLocation>
</comment>
<reference evidence="10 11" key="1">
    <citation type="submission" date="2020-11" db="EMBL/GenBank/DDBJ databases">
        <title>Complete genome sequence for Salinimonas sp. strain G2-b.</title>
        <authorList>
            <person name="Park S.-J."/>
        </authorList>
    </citation>
    <scope>NUCLEOTIDE SEQUENCE [LARGE SCALE GENOMIC DNA]</scope>
    <source>
        <strain evidence="10 11">G2-b</strain>
    </source>
</reference>
<dbReference type="NCBIfam" id="TIGR02432">
    <property type="entry name" value="lysidine_TilS_N"/>
    <property type="match status" value="1"/>
</dbReference>
<keyword evidence="6 8" id="KW-0067">ATP-binding</keyword>
<dbReference type="InterPro" id="IPR011063">
    <property type="entry name" value="TilS/TtcA_N"/>
</dbReference>
<proteinExistence type="inferred from homology"/>
<dbReference type="PANTHER" id="PTHR43033">
    <property type="entry name" value="TRNA(ILE)-LYSIDINE SYNTHASE-RELATED"/>
    <property type="match status" value="1"/>
</dbReference>
<dbReference type="GO" id="GO:0006400">
    <property type="term" value="P:tRNA modification"/>
    <property type="evidence" value="ECO:0007669"/>
    <property type="project" value="UniProtKB-UniRule"/>
</dbReference>
<dbReference type="Proteomes" id="UP000595095">
    <property type="component" value="Chromosome"/>
</dbReference>
<evidence type="ECO:0000256" key="3">
    <source>
        <dbReference type="ARBA" id="ARBA00022598"/>
    </source>
</evidence>
<comment type="function">
    <text evidence="8">Ligates lysine onto the cytidine present at position 34 of the AUA codon-specific tRNA(Ile) that contains the anticodon CAU, in an ATP-dependent manner. Cytidine is converted to lysidine, thus changing the amino acid specificity of the tRNA from methionine to isoleucine.</text>
</comment>
<dbReference type="SUPFAM" id="SSF56037">
    <property type="entry name" value="PheT/TilS domain"/>
    <property type="match status" value="1"/>
</dbReference>
<dbReference type="NCBIfam" id="TIGR02433">
    <property type="entry name" value="lysidine_TilS_C"/>
    <property type="match status" value="1"/>
</dbReference>
<evidence type="ECO:0000256" key="1">
    <source>
        <dbReference type="ARBA" id="ARBA00004496"/>
    </source>
</evidence>
<dbReference type="Pfam" id="PF01171">
    <property type="entry name" value="ATP_bind_3"/>
    <property type="match status" value="1"/>
</dbReference>
<evidence type="ECO:0000256" key="5">
    <source>
        <dbReference type="ARBA" id="ARBA00022741"/>
    </source>
</evidence>
<evidence type="ECO:0000313" key="11">
    <source>
        <dbReference type="Proteomes" id="UP000595095"/>
    </source>
</evidence>
<evidence type="ECO:0000313" key="10">
    <source>
        <dbReference type="EMBL" id="QPG04991.1"/>
    </source>
</evidence>
<dbReference type="InterPro" id="IPR012796">
    <property type="entry name" value="Lysidine-tRNA-synth_C"/>
</dbReference>
<dbReference type="EMBL" id="CP064795">
    <property type="protein sequence ID" value="QPG04991.1"/>
    <property type="molecule type" value="Genomic_DNA"/>
</dbReference>
<protein>
    <recommendedName>
        <fullName evidence="8">tRNA(Ile)-lysidine synthase</fullName>
        <ecNumber evidence="8">6.3.4.19</ecNumber>
    </recommendedName>
    <alternativeName>
        <fullName evidence="8">tRNA(Ile)-2-lysyl-cytidine synthase</fullName>
    </alternativeName>
    <alternativeName>
        <fullName evidence="8">tRNA(Ile)-lysidine synthetase</fullName>
    </alternativeName>
</protein>
<gene>
    <name evidence="8 10" type="primary">tilS</name>
    <name evidence="10" type="ORF">IT774_12660</name>
</gene>
<evidence type="ECO:0000256" key="2">
    <source>
        <dbReference type="ARBA" id="ARBA00022490"/>
    </source>
</evidence>
<accession>A0A7S9DW05</accession>
<comment type="catalytic activity">
    <reaction evidence="7 8">
        <text>cytidine(34) in tRNA(Ile2) + L-lysine + ATP = lysidine(34) in tRNA(Ile2) + AMP + diphosphate + H(+)</text>
        <dbReference type="Rhea" id="RHEA:43744"/>
        <dbReference type="Rhea" id="RHEA-COMP:10625"/>
        <dbReference type="Rhea" id="RHEA-COMP:10670"/>
        <dbReference type="ChEBI" id="CHEBI:15378"/>
        <dbReference type="ChEBI" id="CHEBI:30616"/>
        <dbReference type="ChEBI" id="CHEBI:32551"/>
        <dbReference type="ChEBI" id="CHEBI:33019"/>
        <dbReference type="ChEBI" id="CHEBI:82748"/>
        <dbReference type="ChEBI" id="CHEBI:83665"/>
        <dbReference type="ChEBI" id="CHEBI:456215"/>
        <dbReference type="EC" id="6.3.4.19"/>
    </reaction>
</comment>
<dbReference type="PANTHER" id="PTHR43033:SF1">
    <property type="entry name" value="TRNA(ILE)-LYSIDINE SYNTHASE-RELATED"/>
    <property type="match status" value="1"/>
</dbReference>
<feature type="domain" description="Lysidine-tRNA(Ile) synthetase C-terminal" evidence="9">
    <location>
        <begin position="382"/>
        <end position="455"/>
    </location>
</feature>
<keyword evidence="2 8" id="KW-0963">Cytoplasm</keyword>
<dbReference type="RefSeq" id="WP_195810082.1">
    <property type="nucleotide sequence ID" value="NZ_CP064795.1"/>
</dbReference>
<comment type="domain">
    <text evidence="8">The N-terminal region contains the highly conserved SGGXDS motif, predicted to be a P-loop motif involved in ATP binding.</text>
</comment>
<dbReference type="SUPFAM" id="SSF82829">
    <property type="entry name" value="MesJ substrate recognition domain-like"/>
    <property type="match status" value="1"/>
</dbReference>
<dbReference type="SMART" id="SM00977">
    <property type="entry name" value="TilS_C"/>
    <property type="match status" value="1"/>
</dbReference>
<dbReference type="GO" id="GO:0005524">
    <property type="term" value="F:ATP binding"/>
    <property type="evidence" value="ECO:0007669"/>
    <property type="project" value="UniProtKB-UniRule"/>
</dbReference>
<dbReference type="InterPro" id="IPR015262">
    <property type="entry name" value="tRNA_Ile_lys_synt_subst-bd"/>
</dbReference>
<evidence type="ECO:0000256" key="6">
    <source>
        <dbReference type="ARBA" id="ARBA00022840"/>
    </source>
</evidence>
<keyword evidence="4 8" id="KW-0819">tRNA processing</keyword>
<feature type="binding site" evidence="8">
    <location>
        <begin position="35"/>
        <end position="40"/>
    </location>
    <ligand>
        <name>ATP</name>
        <dbReference type="ChEBI" id="CHEBI:30616"/>
    </ligand>
</feature>
<keyword evidence="3 8" id="KW-0436">Ligase</keyword>
<dbReference type="SUPFAM" id="SSF52402">
    <property type="entry name" value="Adenine nucleotide alpha hydrolases-like"/>
    <property type="match status" value="1"/>
</dbReference>